<protein>
    <submittedName>
        <fullName evidence="4">Uncharacterized protein</fullName>
    </submittedName>
</protein>
<sequence>MKNGHSLTESYQLSENIRTGKQLAPSFFLHLLTTIALASICFLIFYVLKNEISILFSIVIFFLLMAICNCGIVTTIIRYHPIINRRAVKLCKKLRTQMCRQKNSQIMPESCAFETNPMPKTIGAAV</sequence>
<feature type="transmembrane region" description="Helical" evidence="2">
    <location>
        <begin position="54"/>
        <end position="77"/>
    </location>
</feature>
<feature type="transmembrane region" description="Helical" evidence="2">
    <location>
        <begin position="27"/>
        <end position="48"/>
    </location>
</feature>
<keyword evidence="2" id="KW-0472">Membrane</keyword>
<dbReference type="GO" id="GO:0016020">
    <property type="term" value="C:membrane"/>
    <property type="evidence" value="ECO:0007669"/>
    <property type="project" value="InterPro"/>
</dbReference>
<proteinExistence type="inferred from homology"/>
<dbReference type="WBParaSite" id="jg13669">
    <property type="protein sequence ID" value="jg13669"/>
    <property type="gene ID" value="jg13669"/>
</dbReference>
<dbReference type="Proteomes" id="UP000887574">
    <property type="component" value="Unplaced"/>
</dbReference>
<accession>A0A915CZ17</accession>
<comment type="similarity">
    <text evidence="1">Belongs to the nematode receptor-like protein sre family.</text>
</comment>
<reference evidence="4" key="1">
    <citation type="submission" date="2022-11" db="UniProtKB">
        <authorList>
            <consortium name="WormBaseParasite"/>
        </authorList>
    </citation>
    <scope>IDENTIFICATION</scope>
</reference>
<keyword evidence="2" id="KW-1133">Transmembrane helix</keyword>
<evidence type="ECO:0000256" key="2">
    <source>
        <dbReference type="SAM" id="Phobius"/>
    </source>
</evidence>
<name>A0A915CZ17_9BILA</name>
<evidence type="ECO:0000313" key="4">
    <source>
        <dbReference type="WBParaSite" id="jg13669"/>
    </source>
</evidence>
<dbReference type="GO" id="GO:0007606">
    <property type="term" value="P:sensory perception of chemical stimulus"/>
    <property type="evidence" value="ECO:0007669"/>
    <property type="project" value="InterPro"/>
</dbReference>
<dbReference type="InterPro" id="IPR004151">
    <property type="entry name" value="7TM_GPCR_serpentine_rcpt_Sre"/>
</dbReference>
<keyword evidence="3" id="KW-1185">Reference proteome</keyword>
<organism evidence="3 4">
    <name type="scientific">Ditylenchus dipsaci</name>
    <dbReference type="NCBI Taxonomy" id="166011"/>
    <lineage>
        <taxon>Eukaryota</taxon>
        <taxon>Metazoa</taxon>
        <taxon>Ecdysozoa</taxon>
        <taxon>Nematoda</taxon>
        <taxon>Chromadorea</taxon>
        <taxon>Rhabditida</taxon>
        <taxon>Tylenchina</taxon>
        <taxon>Tylenchomorpha</taxon>
        <taxon>Sphaerularioidea</taxon>
        <taxon>Anguinidae</taxon>
        <taxon>Anguininae</taxon>
        <taxon>Ditylenchus</taxon>
    </lineage>
</organism>
<keyword evidence="2" id="KW-0812">Transmembrane</keyword>
<evidence type="ECO:0000256" key="1">
    <source>
        <dbReference type="ARBA" id="ARBA00006803"/>
    </source>
</evidence>
<dbReference type="Pfam" id="PF03125">
    <property type="entry name" value="Sre"/>
    <property type="match status" value="1"/>
</dbReference>
<dbReference type="AlphaFoldDB" id="A0A915CZ17"/>
<evidence type="ECO:0000313" key="3">
    <source>
        <dbReference type="Proteomes" id="UP000887574"/>
    </source>
</evidence>